<dbReference type="EMBL" id="JAERWL010000008">
    <property type="protein sequence ID" value="MBM9476660.1"/>
    <property type="molecule type" value="Genomic_DNA"/>
</dbReference>
<reference evidence="5" key="1">
    <citation type="submission" date="2021-01" db="EMBL/GenBank/DDBJ databases">
        <title>KCTC 19127 draft genome.</title>
        <authorList>
            <person name="An D."/>
        </authorList>
    </citation>
    <scope>NUCLEOTIDE SEQUENCE</scope>
    <source>
        <strain evidence="5">KCTC 19127</strain>
    </source>
</reference>
<dbReference type="PANTHER" id="PTHR35936">
    <property type="entry name" value="MEMBRANE-BOUND LYTIC MUREIN TRANSGLYCOSYLASE F"/>
    <property type="match status" value="1"/>
</dbReference>
<dbReference type="SUPFAM" id="SSF53850">
    <property type="entry name" value="Periplasmic binding protein-like II"/>
    <property type="match status" value="1"/>
</dbReference>
<evidence type="ECO:0000256" key="2">
    <source>
        <dbReference type="SAM" id="MobiDB-lite"/>
    </source>
</evidence>
<comment type="caution">
    <text evidence="5">The sequence shown here is derived from an EMBL/GenBank/DDBJ whole genome shotgun (WGS) entry which is preliminary data.</text>
</comment>
<evidence type="ECO:0000256" key="3">
    <source>
        <dbReference type="SAM" id="SignalP"/>
    </source>
</evidence>
<evidence type="ECO:0000313" key="6">
    <source>
        <dbReference type="Proteomes" id="UP000663801"/>
    </source>
</evidence>
<keyword evidence="6" id="KW-1185">Reference proteome</keyword>
<dbReference type="InterPro" id="IPR001638">
    <property type="entry name" value="Solute-binding_3/MltF_N"/>
</dbReference>
<dbReference type="SMART" id="SM00062">
    <property type="entry name" value="PBPb"/>
    <property type="match status" value="1"/>
</dbReference>
<feature type="domain" description="Solute-binding protein family 3/N-terminal" evidence="4">
    <location>
        <begin position="98"/>
        <end position="325"/>
    </location>
</feature>
<evidence type="ECO:0000259" key="4">
    <source>
        <dbReference type="SMART" id="SM00062"/>
    </source>
</evidence>
<dbReference type="CDD" id="cd01004">
    <property type="entry name" value="PBP2_MidA_like"/>
    <property type="match status" value="1"/>
</dbReference>
<keyword evidence="1 3" id="KW-0732">Signal</keyword>
<dbReference type="PROSITE" id="PS51257">
    <property type="entry name" value="PROKAR_LIPOPROTEIN"/>
    <property type="match status" value="1"/>
</dbReference>
<sequence length="337" mass="33715">MITRTRPLAALAAAALTFSLISCGATDTSSGSGSDGVGSVGAVPSSGPSSSGATSPGAAGSTSSESGGVTGGAGSVAAGGVVQAAADLVPAEIRERGTLVVATGEGYPPFEFYAEDNTTLTGVDPDLVAAVAGALGLQPDLQVLKFDGIIPGLQGGRYDMAAAAMGVTDERNKVVDFVTYFEGGTSIMTAADNPLGLTLDNLCGHRIAAQKGTIYADNYLPLFNQTCLDAGQSEITVDIYPDAAQTNLAVGNGRADAVVSDFGPLAYAAQQANGQFFVLDASYDPAPYGFAVPNGSELAPAIEAALDAIVADGTYGEILDKWDVATGAITDPTVSRG</sequence>
<gene>
    <name evidence="5" type="ORF">JL107_09415</name>
</gene>
<proteinExistence type="predicted"/>
<dbReference type="PANTHER" id="PTHR35936:SF17">
    <property type="entry name" value="ARGININE-BINDING EXTRACELLULAR PROTEIN ARTP"/>
    <property type="match status" value="1"/>
</dbReference>
<feature type="signal peptide" evidence="3">
    <location>
        <begin position="1"/>
        <end position="24"/>
    </location>
</feature>
<feature type="region of interest" description="Disordered" evidence="2">
    <location>
        <begin position="29"/>
        <end position="72"/>
    </location>
</feature>
<evidence type="ECO:0000313" key="5">
    <source>
        <dbReference type="EMBL" id="MBM9476660.1"/>
    </source>
</evidence>
<organism evidence="5 6">
    <name type="scientific">Nakamurella flavida</name>
    <dbReference type="NCBI Taxonomy" id="363630"/>
    <lineage>
        <taxon>Bacteria</taxon>
        <taxon>Bacillati</taxon>
        <taxon>Actinomycetota</taxon>
        <taxon>Actinomycetes</taxon>
        <taxon>Nakamurellales</taxon>
        <taxon>Nakamurellaceae</taxon>
        <taxon>Nakamurella</taxon>
    </lineage>
</organism>
<accession>A0A938YFD7</accession>
<dbReference type="Pfam" id="PF00497">
    <property type="entry name" value="SBP_bac_3"/>
    <property type="match status" value="1"/>
</dbReference>
<name>A0A938YFD7_9ACTN</name>
<dbReference type="Gene3D" id="3.40.190.10">
    <property type="entry name" value="Periplasmic binding protein-like II"/>
    <property type="match status" value="2"/>
</dbReference>
<feature type="chain" id="PRO_5037450992" evidence="3">
    <location>
        <begin position="25"/>
        <end position="337"/>
    </location>
</feature>
<protein>
    <submittedName>
        <fullName evidence="5">ABC transporter substrate-binding protein</fullName>
    </submittedName>
</protein>
<evidence type="ECO:0000256" key="1">
    <source>
        <dbReference type="ARBA" id="ARBA00022729"/>
    </source>
</evidence>
<feature type="compositionally biased region" description="Low complexity" evidence="2">
    <location>
        <begin position="40"/>
        <end position="67"/>
    </location>
</feature>
<dbReference type="AlphaFoldDB" id="A0A938YFD7"/>
<dbReference type="Proteomes" id="UP000663801">
    <property type="component" value="Unassembled WGS sequence"/>
</dbReference>
<dbReference type="RefSeq" id="WP_205256775.1">
    <property type="nucleotide sequence ID" value="NZ_BAAAPV010000004.1"/>
</dbReference>